<feature type="binding site" evidence="7">
    <location>
        <position position="178"/>
    </location>
    <ligand>
        <name>S-adenosyl-L-methionine</name>
        <dbReference type="ChEBI" id="CHEBI:59789"/>
    </ligand>
</feature>
<feature type="compositionally biased region" description="Low complexity" evidence="8">
    <location>
        <begin position="9"/>
        <end position="26"/>
    </location>
</feature>
<evidence type="ECO:0000256" key="6">
    <source>
        <dbReference type="ARBA" id="ARBA00022694"/>
    </source>
</evidence>
<sequence length="290" mass="32178">MSTPEPRADSAAAPDSSVPDSSLPDAEAPSDARAPEGRTHRDVVSFVRRGERLSPSRQSAWDRLSEDYALDPPRGHRDTLPADEARLDLAELFGRRAELVVEVGSGLGENIVAAATAHPERDHLGVEVYRPGLAQTLARVDRAGRPANLRLLPLDAQRALPAMLPEGSIDELWVYFADPWPKARHHKRRIINPPFLDAVLPLLAPGARFRLATDWAQYAHHMRRELDAREELELLHPDGPRPEGTSSDRVPEGMASTGWAPRFEGRVKTSFENKGMQAGRLIWDLAYTRV</sequence>
<comment type="caution">
    <text evidence="7">Lacks conserved residue(s) required for the propagation of feature annotation.</text>
</comment>
<comment type="catalytic activity">
    <reaction evidence="1 7">
        <text>guanosine(46) in tRNA + S-adenosyl-L-methionine = N(7)-methylguanosine(46) in tRNA + S-adenosyl-L-homocysteine</text>
        <dbReference type="Rhea" id="RHEA:42708"/>
        <dbReference type="Rhea" id="RHEA-COMP:10188"/>
        <dbReference type="Rhea" id="RHEA-COMP:10189"/>
        <dbReference type="ChEBI" id="CHEBI:57856"/>
        <dbReference type="ChEBI" id="CHEBI:59789"/>
        <dbReference type="ChEBI" id="CHEBI:74269"/>
        <dbReference type="ChEBI" id="CHEBI:74480"/>
        <dbReference type="EC" id="2.1.1.33"/>
    </reaction>
</comment>
<keyword evidence="10" id="KW-1185">Reference proteome</keyword>
<evidence type="ECO:0000256" key="5">
    <source>
        <dbReference type="ARBA" id="ARBA00022691"/>
    </source>
</evidence>
<dbReference type="GO" id="GO:0043527">
    <property type="term" value="C:tRNA methyltransferase complex"/>
    <property type="evidence" value="ECO:0007669"/>
    <property type="project" value="TreeGrafter"/>
</dbReference>
<comment type="pathway">
    <text evidence="7">tRNA modification; N(7)-methylguanine-tRNA biosynthesis.</text>
</comment>
<dbReference type="InterPro" id="IPR003358">
    <property type="entry name" value="tRNA_(Gua-N-7)_MeTrfase_Trmb"/>
</dbReference>
<feature type="region of interest" description="Disordered" evidence="8">
    <location>
        <begin position="234"/>
        <end position="255"/>
    </location>
</feature>
<evidence type="ECO:0000256" key="3">
    <source>
        <dbReference type="ARBA" id="ARBA00022603"/>
    </source>
</evidence>
<accession>A0A841AAD4</accession>
<evidence type="ECO:0000256" key="8">
    <source>
        <dbReference type="SAM" id="MobiDB-lite"/>
    </source>
</evidence>
<name>A0A841AAD4_9MICO</name>
<feature type="binding site" evidence="7">
    <location>
        <position position="102"/>
    </location>
    <ligand>
        <name>S-adenosyl-L-methionine</name>
        <dbReference type="ChEBI" id="CHEBI:59789"/>
    </ligand>
</feature>
<proteinExistence type="inferred from homology"/>
<dbReference type="Proteomes" id="UP000588158">
    <property type="component" value="Unassembled WGS sequence"/>
</dbReference>
<evidence type="ECO:0000256" key="7">
    <source>
        <dbReference type="HAMAP-Rule" id="MF_01057"/>
    </source>
</evidence>
<dbReference type="UniPathway" id="UPA00989"/>
<keyword evidence="6 7" id="KW-0819">tRNA processing</keyword>
<comment type="similarity">
    <text evidence="7">Belongs to the class I-like SAM-binding methyltransferase superfamily. TrmB family.</text>
</comment>
<dbReference type="EMBL" id="JACHLZ010000001">
    <property type="protein sequence ID" value="MBB5832149.1"/>
    <property type="molecule type" value="Genomic_DNA"/>
</dbReference>
<evidence type="ECO:0000256" key="2">
    <source>
        <dbReference type="ARBA" id="ARBA00003015"/>
    </source>
</evidence>
<dbReference type="InterPro" id="IPR055361">
    <property type="entry name" value="tRNA_methyltr_TrmB_bact"/>
</dbReference>
<dbReference type="SUPFAM" id="SSF53335">
    <property type="entry name" value="S-adenosyl-L-methionine-dependent methyltransferases"/>
    <property type="match status" value="1"/>
</dbReference>
<dbReference type="AlphaFoldDB" id="A0A841AAD4"/>
<feature type="binding site" evidence="7">
    <location>
        <begin position="269"/>
        <end position="272"/>
    </location>
    <ligand>
        <name>substrate</name>
    </ligand>
</feature>
<protein>
    <recommendedName>
        <fullName evidence="7">tRNA (guanine-N(7)-)-methyltransferase</fullName>
        <ecNumber evidence="7">2.1.1.33</ecNumber>
    </recommendedName>
    <alternativeName>
        <fullName evidence="7">tRNA (guanine(46)-N(7))-methyltransferase</fullName>
    </alternativeName>
    <alternativeName>
        <fullName evidence="7">tRNA(m7G46)-methyltransferase</fullName>
    </alternativeName>
</protein>
<evidence type="ECO:0000313" key="10">
    <source>
        <dbReference type="Proteomes" id="UP000588158"/>
    </source>
</evidence>
<keyword evidence="3 7" id="KW-0489">Methyltransferase</keyword>
<dbReference type="EC" id="2.1.1.33" evidence="7"/>
<feature type="binding site" evidence="7">
    <location>
        <position position="127"/>
    </location>
    <ligand>
        <name>S-adenosyl-L-methionine</name>
        <dbReference type="ChEBI" id="CHEBI:59789"/>
    </ligand>
</feature>
<dbReference type="CDD" id="cd02440">
    <property type="entry name" value="AdoMet_MTases"/>
    <property type="match status" value="1"/>
</dbReference>
<dbReference type="PROSITE" id="PS51625">
    <property type="entry name" value="SAM_MT_TRMB"/>
    <property type="match status" value="1"/>
</dbReference>
<dbReference type="HAMAP" id="MF_01057">
    <property type="entry name" value="tRNA_methyltr_TrmB"/>
    <property type="match status" value="1"/>
</dbReference>
<dbReference type="GO" id="GO:0008176">
    <property type="term" value="F:tRNA (guanine(46)-N7)-methyltransferase activity"/>
    <property type="evidence" value="ECO:0007669"/>
    <property type="project" value="UniProtKB-UniRule"/>
</dbReference>
<dbReference type="RefSeq" id="WP_184325516.1">
    <property type="nucleotide sequence ID" value="NZ_JACHLZ010000001.1"/>
</dbReference>
<feature type="region of interest" description="Disordered" evidence="8">
    <location>
        <begin position="1"/>
        <end position="61"/>
    </location>
</feature>
<dbReference type="Pfam" id="PF02390">
    <property type="entry name" value="Methyltransf_4"/>
    <property type="match status" value="1"/>
</dbReference>
<comment type="function">
    <text evidence="2 7">Catalyzes the formation of N(7)-methylguanine at position 46 (m7G46) in tRNA.</text>
</comment>
<dbReference type="InterPro" id="IPR029063">
    <property type="entry name" value="SAM-dependent_MTases_sf"/>
</dbReference>
<dbReference type="Gene3D" id="3.40.50.150">
    <property type="entry name" value="Vaccinia Virus protein VP39"/>
    <property type="match status" value="1"/>
</dbReference>
<dbReference type="PANTHER" id="PTHR23417:SF14">
    <property type="entry name" value="PENTACOTRIPEPTIDE-REPEAT REGION OF PRORP DOMAIN-CONTAINING PROTEIN"/>
    <property type="match status" value="1"/>
</dbReference>
<keyword evidence="5 7" id="KW-0949">S-adenosyl-L-methionine</keyword>
<evidence type="ECO:0000256" key="1">
    <source>
        <dbReference type="ARBA" id="ARBA00000142"/>
    </source>
</evidence>
<gene>
    <name evidence="7" type="primary">trmB</name>
    <name evidence="9" type="ORF">HNR70_001962</name>
</gene>
<feature type="binding site" evidence="7">
    <location>
        <position position="155"/>
    </location>
    <ligand>
        <name>S-adenosyl-L-methionine</name>
        <dbReference type="ChEBI" id="CHEBI:59789"/>
    </ligand>
</feature>
<organism evidence="9 10">
    <name type="scientific">Brachybacterium aquaticum</name>
    <dbReference type="NCBI Taxonomy" id="1432564"/>
    <lineage>
        <taxon>Bacteria</taxon>
        <taxon>Bacillati</taxon>
        <taxon>Actinomycetota</taxon>
        <taxon>Actinomycetes</taxon>
        <taxon>Micrococcales</taxon>
        <taxon>Dermabacteraceae</taxon>
        <taxon>Brachybacterium</taxon>
    </lineage>
</organism>
<feature type="compositionally biased region" description="Basic and acidic residues" evidence="8">
    <location>
        <begin position="33"/>
        <end position="54"/>
    </location>
</feature>
<feature type="binding site" evidence="7">
    <location>
        <position position="214"/>
    </location>
    <ligand>
        <name>substrate</name>
    </ligand>
</feature>
<evidence type="ECO:0000256" key="4">
    <source>
        <dbReference type="ARBA" id="ARBA00022679"/>
    </source>
</evidence>
<reference evidence="9 10" key="1">
    <citation type="submission" date="2020-08" db="EMBL/GenBank/DDBJ databases">
        <title>Sequencing the genomes of 1000 actinobacteria strains.</title>
        <authorList>
            <person name="Klenk H.-P."/>
        </authorList>
    </citation>
    <scope>NUCLEOTIDE SEQUENCE [LARGE SCALE GENOMIC DNA]</scope>
    <source>
        <strain evidence="9 10">DSM 28796</strain>
    </source>
</reference>
<evidence type="ECO:0000313" key="9">
    <source>
        <dbReference type="EMBL" id="MBB5832149.1"/>
    </source>
</evidence>
<comment type="caution">
    <text evidence="9">The sequence shown here is derived from an EMBL/GenBank/DDBJ whole genome shotgun (WGS) entry which is preliminary data.</text>
</comment>
<dbReference type="NCBIfam" id="TIGR00091">
    <property type="entry name" value="tRNA (guanosine(46)-N7)-methyltransferase TrmB"/>
    <property type="match status" value="1"/>
</dbReference>
<keyword evidence="4 7" id="KW-0808">Transferase</keyword>
<dbReference type="PANTHER" id="PTHR23417">
    <property type="entry name" value="3-DEOXY-D-MANNO-OCTULOSONIC-ACID TRANSFERASE/TRNA GUANINE-N 7 - -METHYLTRANSFERASE"/>
    <property type="match status" value="1"/>
</dbReference>
<feature type="binding site" evidence="7">
    <location>
        <position position="182"/>
    </location>
    <ligand>
        <name>substrate</name>
    </ligand>
</feature>